<organism evidence="1 2">
    <name type="scientific">Maritimibacter alkaliphilus HTCC2654</name>
    <dbReference type="NCBI Taxonomy" id="314271"/>
    <lineage>
        <taxon>Bacteria</taxon>
        <taxon>Pseudomonadati</taxon>
        <taxon>Pseudomonadota</taxon>
        <taxon>Alphaproteobacteria</taxon>
        <taxon>Rhodobacterales</taxon>
        <taxon>Roseobacteraceae</taxon>
        <taxon>Maritimibacter</taxon>
    </lineage>
</organism>
<reference evidence="1 2" key="1">
    <citation type="journal article" date="2010" name="J. Bacteriol.">
        <title>Genome sequences of Pelagibaca bermudensis HTCC2601T and Maritimibacter alkaliphilus HTCC2654T, the type strains of two marine Roseobacter genera.</title>
        <authorList>
            <person name="Thrash J.C."/>
            <person name="Cho J.C."/>
            <person name="Ferriera S."/>
            <person name="Johnson J."/>
            <person name="Vergin K.L."/>
            <person name="Giovannoni S.J."/>
        </authorList>
    </citation>
    <scope>NUCLEOTIDE SEQUENCE [LARGE SCALE GENOMIC DNA]</scope>
    <source>
        <strain evidence="1 2">HTCC2654</strain>
    </source>
</reference>
<keyword evidence="2" id="KW-1185">Reference proteome</keyword>
<comment type="caution">
    <text evidence="1">The sequence shown here is derived from an EMBL/GenBank/DDBJ whole genome shotgun (WGS) entry which is preliminary data.</text>
</comment>
<dbReference type="RefSeq" id="WP_008331296.1">
    <property type="nucleotide sequence ID" value="NZ_CH902578.1"/>
</dbReference>
<evidence type="ECO:0008006" key="3">
    <source>
        <dbReference type="Google" id="ProtNLM"/>
    </source>
</evidence>
<dbReference type="EMBL" id="AAMT01000006">
    <property type="protein sequence ID" value="EAQ12917.1"/>
    <property type="molecule type" value="Genomic_DNA"/>
</dbReference>
<dbReference type="Pfam" id="PF03567">
    <property type="entry name" value="Sulfotransfer_2"/>
    <property type="match status" value="1"/>
</dbReference>
<dbReference type="HOGENOM" id="CLU_104173_0_0_5"/>
<proteinExistence type="predicted"/>
<name>A3VF02_9RHOB</name>
<dbReference type="GO" id="GO:0008146">
    <property type="term" value="F:sulfotransferase activity"/>
    <property type="evidence" value="ECO:0007669"/>
    <property type="project" value="InterPro"/>
</dbReference>
<dbReference type="GO" id="GO:0016020">
    <property type="term" value="C:membrane"/>
    <property type="evidence" value="ECO:0007669"/>
    <property type="project" value="InterPro"/>
</dbReference>
<dbReference type="InterPro" id="IPR005331">
    <property type="entry name" value="Sulfotransferase"/>
</dbReference>
<sequence length="212" mass="23817">MVDFEEFELAYAPVPKAGSTVVKTALATLGKTLPEADDPAWVHNHMPTRRFNSETFARSADFWRFTVIRDPIERLLAVYTDLILGRDVLAYAADVRRGRIDMPTRPDPDFFFQNLDRYRAASFAIKHHAMKQMVFTGPDLGAYDHIYDAGRLGDVVSDLSCMTGRRITLPPPAQVVSHEPLKMRDLKPETRAIIRAEAAADYEAFSGFLVAA</sequence>
<evidence type="ECO:0000313" key="1">
    <source>
        <dbReference type="EMBL" id="EAQ12917.1"/>
    </source>
</evidence>
<protein>
    <recommendedName>
        <fullName evidence="3">Sulfotransferase family protein</fullName>
    </recommendedName>
</protein>
<evidence type="ECO:0000313" key="2">
    <source>
        <dbReference type="Proteomes" id="UP000002931"/>
    </source>
</evidence>
<dbReference type="Proteomes" id="UP000002931">
    <property type="component" value="Unassembled WGS sequence"/>
</dbReference>
<accession>A3VF02</accession>
<dbReference type="AlphaFoldDB" id="A3VF02"/>
<dbReference type="OrthoDB" id="554104at2"/>
<gene>
    <name evidence="1" type="ORF">RB2654_10483</name>
</gene>
<dbReference type="eggNOG" id="COG0457">
    <property type="taxonomic scope" value="Bacteria"/>
</dbReference>
<dbReference type="STRING" id="314271.RB2654_10483"/>